<dbReference type="InterPro" id="IPR009288">
    <property type="entry name" value="AIG2-like_dom"/>
</dbReference>
<evidence type="ECO:0000313" key="6">
    <source>
        <dbReference type="Proteomes" id="UP001283361"/>
    </source>
</evidence>
<dbReference type="EMBL" id="JAWDGP010004884">
    <property type="protein sequence ID" value="KAK3761465.1"/>
    <property type="molecule type" value="Genomic_DNA"/>
</dbReference>
<organism evidence="5 6">
    <name type="scientific">Elysia crispata</name>
    <name type="common">lettuce slug</name>
    <dbReference type="NCBI Taxonomy" id="231223"/>
    <lineage>
        <taxon>Eukaryota</taxon>
        <taxon>Metazoa</taxon>
        <taxon>Spiralia</taxon>
        <taxon>Lophotrochozoa</taxon>
        <taxon>Mollusca</taxon>
        <taxon>Gastropoda</taxon>
        <taxon>Heterobranchia</taxon>
        <taxon>Euthyneura</taxon>
        <taxon>Panpulmonata</taxon>
        <taxon>Sacoglossa</taxon>
        <taxon>Placobranchoidea</taxon>
        <taxon>Plakobranchidae</taxon>
        <taxon>Elysia</taxon>
    </lineage>
</organism>
<evidence type="ECO:0000256" key="2">
    <source>
        <dbReference type="PIRSR" id="PIRSR639126-1"/>
    </source>
</evidence>
<reference evidence="5" key="1">
    <citation type="journal article" date="2023" name="G3 (Bethesda)">
        <title>A reference genome for the long-term kleptoplast-retaining sea slug Elysia crispata morphotype clarki.</title>
        <authorList>
            <person name="Eastman K.E."/>
            <person name="Pendleton A.L."/>
            <person name="Shaikh M.A."/>
            <person name="Suttiyut T."/>
            <person name="Ogas R."/>
            <person name="Tomko P."/>
            <person name="Gavelis G."/>
            <person name="Widhalm J.R."/>
            <person name="Wisecaver J.H."/>
        </authorList>
    </citation>
    <scope>NUCLEOTIDE SEQUENCE</scope>
    <source>
        <strain evidence="5">ECLA1</strain>
    </source>
</reference>
<comment type="caution">
    <text evidence="5">The sequence shown here is derived from an EMBL/GenBank/DDBJ whole genome shotgun (WGS) entry which is preliminary data.</text>
</comment>
<dbReference type="GO" id="GO:0005829">
    <property type="term" value="C:cytosol"/>
    <property type="evidence" value="ECO:0007669"/>
    <property type="project" value="TreeGrafter"/>
</dbReference>
<evidence type="ECO:0000256" key="1">
    <source>
        <dbReference type="ARBA" id="ARBA00008861"/>
    </source>
</evidence>
<dbReference type="PANTHER" id="PTHR12510">
    <property type="entry name" value="TROPONIN C-AKIN-1 PROTEIN"/>
    <property type="match status" value="1"/>
</dbReference>
<evidence type="ECO:0000256" key="3">
    <source>
        <dbReference type="RuleBase" id="RU367036"/>
    </source>
</evidence>
<dbReference type="AlphaFoldDB" id="A0AAE0Z2G9"/>
<dbReference type="InterPro" id="IPR039126">
    <property type="entry name" value="GGACT"/>
</dbReference>
<comment type="similarity">
    <text evidence="1 3">Belongs to the gamma-glutamylcyclotransferase family.</text>
</comment>
<gene>
    <name evidence="5" type="ORF">RRG08_045692</name>
</gene>
<dbReference type="Gene3D" id="3.10.490.10">
    <property type="entry name" value="Gamma-glutamyl cyclotransferase-like"/>
    <property type="match status" value="1"/>
</dbReference>
<dbReference type="CDD" id="cd06661">
    <property type="entry name" value="GGCT_like"/>
    <property type="match status" value="1"/>
</dbReference>
<dbReference type="Proteomes" id="UP001283361">
    <property type="component" value="Unassembled WGS sequence"/>
</dbReference>
<dbReference type="SUPFAM" id="SSF110857">
    <property type="entry name" value="Gamma-glutamyl cyclotransferase-like"/>
    <property type="match status" value="1"/>
</dbReference>
<dbReference type="InterPro" id="IPR036568">
    <property type="entry name" value="GGCT-like_sf"/>
</dbReference>
<dbReference type="GO" id="GO:0061929">
    <property type="term" value="F:gamma-glutamylaminecyclotransferase activity"/>
    <property type="evidence" value="ECO:0007669"/>
    <property type="project" value="InterPro"/>
</dbReference>
<keyword evidence="6" id="KW-1185">Reference proteome</keyword>
<feature type="domain" description="Gamma-glutamylcyclotransferase AIG2-like" evidence="4">
    <location>
        <begin position="10"/>
        <end position="129"/>
    </location>
</feature>
<proteinExistence type="inferred from homology"/>
<dbReference type="PANTHER" id="PTHR12510:SF4">
    <property type="entry name" value="GAMMA-GLUTAMYLAMINECYCLOTRANSFERASE"/>
    <property type="match status" value="1"/>
</dbReference>
<feature type="active site" description="Proton acceptor" evidence="2">
    <location>
        <position position="87"/>
    </location>
</feature>
<evidence type="ECO:0000313" key="5">
    <source>
        <dbReference type="EMBL" id="KAK3761465.1"/>
    </source>
</evidence>
<sequence>MTAAVTHLAFMYGTLKTTEANHKVLFSRDPAGVTFVGEGQTVDLYPLVVTTPFNIPFLLHKENAGKKIQGEIYQVSEATLRLLDEFEGHPDFYERRKVKAELLTDAALEPLGEGAKPVDVWLYCLPRFKKSLLDLPYLSIYRGDGVVAPEYKTYQPDVDGRLDKYLHEL</sequence>
<dbReference type="InterPro" id="IPR013024">
    <property type="entry name" value="GGCT-like"/>
</dbReference>
<evidence type="ECO:0000259" key="4">
    <source>
        <dbReference type="Pfam" id="PF06094"/>
    </source>
</evidence>
<dbReference type="Pfam" id="PF06094">
    <property type="entry name" value="GGACT"/>
    <property type="match status" value="1"/>
</dbReference>
<protein>
    <recommendedName>
        <fullName evidence="3">Gamma-glutamylcyclotransferase family protein</fullName>
    </recommendedName>
</protein>
<accession>A0AAE0Z2G9</accession>
<name>A0AAE0Z2G9_9GAST</name>